<feature type="compositionally biased region" description="Polar residues" evidence="1">
    <location>
        <begin position="184"/>
        <end position="204"/>
    </location>
</feature>
<keyword evidence="3" id="KW-1185">Reference proteome</keyword>
<dbReference type="Proteomes" id="UP000193986">
    <property type="component" value="Unassembled WGS sequence"/>
</dbReference>
<evidence type="ECO:0000313" key="3">
    <source>
        <dbReference type="Proteomes" id="UP000193986"/>
    </source>
</evidence>
<reference evidence="2 3" key="1">
    <citation type="submission" date="2016-07" db="EMBL/GenBank/DDBJ databases">
        <title>Pervasive Adenine N6-methylation of Active Genes in Fungi.</title>
        <authorList>
            <consortium name="DOE Joint Genome Institute"/>
            <person name="Mondo S.J."/>
            <person name="Dannebaum R.O."/>
            <person name="Kuo R.C."/>
            <person name="Labutti K."/>
            <person name="Haridas S."/>
            <person name="Kuo A."/>
            <person name="Salamov A."/>
            <person name="Ahrendt S.R."/>
            <person name="Lipzen A."/>
            <person name="Sullivan W."/>
            <person name="Andreopoulos W.B."/>
            <person name="Clum A."/>
            <person name="Lindquist E."/>
            <person name="Daum C."/>
            <person name="Ramamoorthy G.K."/>
            <person name="Gryganskyi A."/>
            <person name="Culley D."/>
            <person name="Magnuson J.K."/>
            <person name="James T.Y."/>
            <person name="O'Malley M.A."/>
            <person name="Stajich J.E."/>
            <person name="Spatafora J.W."/>
            <person name="Visel A."/>
            <person name="Grigoriev I.V."/>
        </authorList>
    </citation>
    <scope>NUCLEOTIDE SEQUENCE [LARGE SCALE GENOMIC DNA]</scope>
    <source>
        <strain evidence="2 3">68-887.2</strain>
    </source>
</reference>
<comment type="caution">
    <text evidence="2">The sequence shown here is derived from an EMBL/GenBank/DDBJ whole genome shotgun (WGS) entry which is preliminary data.</text>
</comment>
<name>A0A1Y2B0P0_9TREE</name>
<dbReference type="EMBL" id="MCFC01000037">
    <property type="protein sequence ID" value="ORY27645.1"/>
    <property type="molecule type" value="Genomic_DNA"/>
</dbReference>
<sequence length="204" mass="21681">MPIRLISLFGTRYFIVYTLAPPSIEEMQELGWRGATDRQLRAFVEGVESLQVSFKTLPSDANVTFDGPLAGGPNQSLSSDVGPFTGLVDTSGELPSGQEITIRDIRTGNSVTVTMSAYQMSVMLPNTTEHHSTLQSVPQHSSSLGSGAGNAALNDEGDFDDHGAVSSTQDNDLGLYTIEPDIASATTYEGSQRPGSQPTHRGSS</sequence>
<protein>
    <submittedName>
        <fullName evidence="2">Uncharacterized protein</fullName>
    </submittedName>
</protein>
<dbReference type="AlphaFoldDB" id="A0A1Y2B0P0"/>
<gene>
    <name evidence="2" type="ORF">BCR39DRAFT_537596</name>
</gene>
<accession>A0A1Y2B0P0</accession>
<feature type="compositionally biased region" description="Low complexity" evidence="1">
    <location>
        <begin position="141"/>
        <end position="154"/>
    </location>
</feature>
<feature type="compositionally biased region" description="Polar residues" evidence="1">
    <location>
        <begin position="130"/>
        <end position="140"/>
    </location>
</feature>
<feature type="region of interest" description="Disordered" evidence="1">
    <location>
        <begin position="130"/>
        <end position="204"/>
    </location>
</feature>
<proteinExistence type="predicted"/>
<evidence type="ECO:0000313" key="2">
    <source>
        <dbReference type="EMBL" id="ORY27645.1"/>
    </source>
</evidence>
<dbReference type="InParanoid" id="A0A1Y2B0P0"/>
<organism evidence="2 3">
    <name type="scientific">Naematelia encephala</name>
    <dbReference type="NCBI Taxonomy" id="71784"/>
    <lineage>
        <taxon>Eukaryota</taxon>
        <taxon>Fungi</taxon>
        <taxon>Dikarya</taxon>
        <taxon>Basidiomycota</taxon>
        <taxon>Agaricomycotina</taxon>
        <taxon>Tremellomycetes</taxon>
        <taxon>Tremellales</taxon>
        <taxon>Naemateliaceae</taxon>
        <taxon>Naematelia</taxon>
    </lineage>
</organism>
<evidence type="ECO:0000256" key="1">
    <source>
        <dbReference type="SAM" id="MobiDB-lite"/>
    </source>
</evidence>